<protein>
    <submittedName>
        <fullName evidence="1">Uncharacterized protein</fullName>
    </submittedName>
</protein>
<dbReference type="EMBL" id="BAAARW010000030">
    <property type="protein sequence ID" value="GAA2446412.1"/>
    <property type="molecule type" value="Genomic_DNA"/>
</dbReference>
<evidence type="ECO:0000313" key="2">
    <source>
        <dbReference type="Proteomes" id="UP001501231"/>
    </source>
</evidence>
<sequence>MRPRAGIPLVHEGEEVNQDYRSADAAHELWRYRQLQEVLRLWHMRATAYARPDFAERARQARTGDPAVFTPADEAIPGWT</sequence>
<keyword evidence="2" id="KW-1185">Reference proteome</keyword>
<gene>
    <name evidence="1" type="ORF">GCM10010191_74300</name>
</gene>
<name>A0ABN3K4N3_9ACTN</name>
<evidence type="ECO:0000313" key="1">
    <source>
        <dbReference type="EMBL" id="GAA2446412.1"/>
    </source>
</evidence>
<dbReference type="Pfam" id="PF19760">
    <property type="entry name" value="DUF6247"/>
    <property type="match status" value="1"/>
</dbReference>
<dbReference type="InterPro" id="IPR046214">
    <property type="entry name" value="DUF6247"/>
</dbReference>
<dbReference type="RefSeq" id="WP_344595503.1">
    <property type="nucleotide sequence ID" value="NZ_BAAARW010000030.1"/>
</dbReference>
<dbReference type="Proteomes" id="UP001501231">
    <property type="component" value="Unassembled WGS sequence"/>
</dbReference>
<comment type="caution">
    <text evidence="1">The sequence shown here is derived from an EMBL/GenBank/DDBJ whole genome shotgun (WGS) entry which is preliminary data.</text>
</comment>
<reference evidence="1 2" key="1">
    <citation type="journal article" date="2019" name="Int. J. Syst. Evol. Microbiol.">
        <title>The Global Catalogue of Microorganisms (GCM) 10K type strain sequencing project: providing services to taxonomists for standard genome sequencing and annotation.</title>
        <authorList>
            <consortium name="The Broad Institute Genomics Platform"/>
            <consortium name="The Broad Institute Genome Sequencing Center for Infectious Disease"/>
            <person name="Wu L."/>
            <person name="Ma J."/>
        </authorList>
    </citation>
    <scope>NUCLEOTIDE SEQUENCE [LARGE SCALE GENOMIC DNA]</scope>
    <source>
        <strain evidence="1 2">JCM 3325</strain>
    </source>
</reference>
<organism evidence="1 2">
    <name type="scientific">Actinomadura vinacea</name>
    <dbReference type="NCBI Taxonomy" id="115336"/>
    <lineage>
        <taxon>Bacteria</taxon>
        <taxon>Bacillati</taxon>
        <taxon>Actinomycetota</taxon>
        <taxon>Actinomycetes</taxon>
        <taxon>Streptosporangiales</taxon>
        <taxon>Thermomonosporaceae</taxon>
        <taxon>Actinomadura</taxon>
    </lineage>
</organism>
<proteinExistence type="predicted"/>
<accession>A0ABN3K4N3</accession>